<dbReference type="PROSITE" id="PS51186">
    <property type="entry name" value="GNAT"/>
    <property type="match status" value="1"/>
</dbReference>
<dbReference type="Proteomes" id="UP000887320">
    <property type="component" value="Unassembled WGS sequence"/>
</dbReference>
<proteinExistence type="predicted"/>
<dbReference type="Pfam" id="PF13302">
    <property type="entry name" value="Acetyltransf_3"/>
    <property type="match status" value="1"/>
</dbReference>
<accession>A0A6A1RQC3</accession>
<reference evidence="1" key="1">
    <citation type="submission" date="2021-07" db="EMBL/GenBank/DDBJ databases">
        <authorList>
            <person name="Fernandez M."/>
            <person name="Pereira P."/>
            <person name="Torres Tejerizo G.A."/>
            <person name="Gonzalez P."/>
            <person name="Agostini E."/>
        </authorList>
    </citation>
    <scope>NUCLEOTIDE SEQUENCE</scope>
    <source>
        <strain evidence="1">SFC 500-1A</strain>
    </source>
</reference>
<dbReference type="CDD" id="cd04301">
    <property type="entry name" value="NAT_SF"/>
    <property type="match status" value="1"/>
</dbReference>
<dbReference type="Gene3D" id="3.40.630.30">
    <property type="match status" value="1"/>
</dbReference>
<dbReference type="SUPFAM" id="SSF55729">
    <property type="entry name" value="Acyl-CoA N-acyltransferases (Nat)"/>
    <property type="match status" value="1"/>
</dbReference>
<evidence type="ECO:0000313" key="2">
    <source>
        <dbReference type="Proteomes" id="UP000887320"/>
    </source>
</evidence>
<evidence type="ECO:0000313" key="1">
    <source>
        <dbReference type="EMBL" id="MCF0263700.1"/>
    </source>
</evidence>
<dbReference type="EMBL" id="JAHWXT010000001">
    <property type="protein sequence ID" value="MCF0263700.1"/>
    <property type="molecule type" value="Genomic_DNA"/>
</dbReference>
<sequence length="162" mass="18704">MEIEFDRLSNVSKSEIIELNTNERVLKQMPLAKGVIFDEDQCNAWVNEKESLWMNHGYGPWAFIVDGQFAGWGGLQYEHGDADLALVLHPQYWGMGKQIFNKIINKAFNEMGFDSITILLPPTRKKLTGIYSLGFKLDGEVIISNEHFFRYRLNKTSIERTE</sequence>
<organism evidence="1 2">
    <name type="scientific">Acinetobacter guillouiae</name>
    <name type="common">Acinetobacter genomosp. 11</name>
    <dbReference type="NCBI Taxonomy" id="106649"/>
    <lineage>
        <taxon>Bacteria</taxon>
        <taxon>Pseudomonadati</taxon>
        <taxon>Pseudomonadota</taxon>
        <taxon>Gammaproteobacteria</taxon>
        <taxon>Moraxellales</taxon>
        <taxon>Moraxellaceae</taxon>
        <taxon>Acinetobacter</taxon>
    </lineage>
</organism>
<comment type="caution">
    <text evidence="1">The sequence shown here is derived from an EMBL/GenBank/DDBJ whole genome shotgun (WGS) entry which is preliminary data.</text>
</comment>
<protein>
    <submittedName>
        <fullName evidence="1">GNAT family N-acetyltransferase</fullName>
    </submittedName>
</protein>
<dbReference type="GO" id="GO:0016747">
    <property type="term" value="F:acyltransferase activity, transferring groups other than amino-acyl groups"/>
    <property type="evidence" value="ECO:0007669"/>
    <property type="project" value="InterPro"/>
</dbReference>
<dbReference type="AlphaFoldDB" id="A0A6A1RQC3"/>
<dbReference type="InterPro" id="IPR000182">
    <property type="entry name" value="GNAT_dom"/>
</dbReference>
<dbReference type="RefSeq" id="WP_004721975.1">
    <property type="nucleotide sequence ID" value="NZ_BBRY01000003.1"/>
</dbReference>
<dbReference type="InterPro" id="IPR016181">
    <property type="entry name" value="Acyl_CoA_acyltransferase"/>
</dbReference>
<name>A0A6A1RQC3_ACIGI</name>
<gene>
    <name evidence="1" type="ORF">KW868_04370</name>
</gene>